<reference evidence="1" key="1">
    <citation type="journal article" date="2020" name="Nature">
        <title>Giant virus diversity and host interactions through global metagenomics.</title>
        <authorList>
            <person name="Schulz F."/>
            <person name="Roux S."/>
            <person name="Paez-Espino D."/>
            <person name="Jungbluth S."/>
            <person name="Walsh D.A."/>
            <person name="Denef V.J."/>
            <person name="McMahon K.D."/>
            <person name="Konstantinidis K.T."/>
            <person name="Eloe-Fadrosh E.A."/>
            <person name="Kyrpides N.C."/>
            <person name="Woyke T."/>
        </authorList>
    </citation>
    <scope>NUCLEOTIDE SEQUENCE</scope>
    <source>
        <strain evidence="1">GVMAG-M-3300021425-30</strain>
    </source>
</reference>
<proteinExistence type="predicted"/>
<evidence type="ECO:0000313" key="1">
    <source>
        <dbReference type="EMBL" id="QHT06456.1"/>
    </source>
</evidence>
<name>A0A6C0CNS4_9ZZZZ</name>
<accession>A0A6C0CNS4</accession>
<organism evidence="1">
    <name type="scientific">viral metagenome</name>
    <dbReference type="NCBI Taxonomy" id="1070528"/>
    <lineage>
        <taxon>unclassified sequences</taxon>
        <taxon>metagenomes</taxon>
        <taxon>organismal metagenomes</taxon>
    </lineage>
</organism>
<dbReference type="EMBL" id="MN739468">
    <property type="protein sequence ID" value="QHT06456.1"/>
    <property type="molecule type" value="Genomic_DNA"/>
</dbReference>
<protein>
    <submittedName>
        <fullName evidence="1">Uncharacterized protein</fullName>
    </submittedName>
</protein>
<dbReference type="AlphaFoldDB" id="A0A6C0CNS4"/>
<sequence length="483" mass="54145">MENLNLNIDTYSLNDLINLFSLDKSFTQNAVQDGKGKLHNQLKKVSYLGAEKKREIGLFIDSAASKLLNMSGKKDENQGTWSQQYNDMASFESHYIIDNPNTQEGKKAKQTDGRIAGEESFPAGYLNPINVKTTVTTMNLDTRFRDNYDRTRSSDFTVHLPQKQNKVVTLRIGTLDIPASWYSISRTRGNANFLILDRTQGDTINVGDLVLDYHDLTDIEAVAATETFWGNYAWLVTLPDGNYELEYQGESNGEPIATALNAAIAESVPGYFFDGRFYGKNTPTTTDYLTEYDIQYSIGRANGRSIFSPKTPDASGSASYLLDGFITDFNVDQRGYSVSDNIQLRLGWQLGFRSERRETDTASGITSITSNGICLPCGPRYFFISIDDGQKNAGNSFIAAFKNSTLDRNIMSRINASALMDDVGVFKSSSDPGLSNQLNRTREYFGPVDIERLQISLIDEYGRKLDLNNMDWSMTLVFEHLYD</sequence>